<evidence type="ECO:0000256" key="2">
    <source>
        <dbReference type="ARBA" id="ARBA00006840"/>
    </source>
</evidence>
<comment type="similarity">
    <text evidence="2">Belongs to the tetraspanin (TM4SF) family.</text>
</comment>
<keyword evidence="5 9" id="KW-0472">Membrane</keyword>
<evidence type="ECO:0000256" key="6">
    <source>
        <dbReference type="ARBA" id="ARBA00023180"/>
    </source>
</evidence>
<dbReference type="SUPFAM" id="SSF48652">
    <property type="entry name" value="Tetraspanin"/>
    <property type="match status" value="1"/>
</dbReference>
<dbReference type="Gene3D" id="1.10.1450.10">
    <property type="entry name" value="Tetraspanin"/>
    <property type="match status" value="1"/>
</dbReference>
<dbReference type="InterPro" id="IPR018499">
    <property type="entry name" value="Tetraspanin/Peripherin"/>
</dbReference>
<feature type="transmembrane region" description="Helical" evidence="9">
    <location>
        <begin position="284"/>
        <end position="307"/>
    </location>
</feature>
<evidence type="ECO:0000256" key="5">
    <source>
        <dbReference type="ARBA" id="ARBA00023136"/>
    </source>
</evidence>
<feature type="region of interest" description="Disordered" evidence="8">
    <location>
        <begin position="1"/>
        <end position="24"/>
    </location>
</feature>
<dbReference type="FunFam" id="1.10.1450.10:FF:000006">
    <property type="entry name" value="Tetraspanin"/>
    <property type="match status" value="1"/>
</dbReference>
<dbReference type="Pfam" id="PF00335">
    <property type="entry name" value="Tetraspanin"/>
    <property type="match status" value="1"/>
</dbReference>
<protein>
    <recommendedName>
        <fullName evidence="7">Tetraspanin-4</fullName>
    </recommendedName>
</protein>
<sequence>MQTSSSDDPSYSQSSPPRGRRARWKGVYRGRWGVADSCSFSGVQSNPEEQTSGETKKENRVIVLYLDLSFLLLLELKKMSMTRGCLLCIKITMFIFNLIFWLGGCGILGVGVWLAVTQGKFATLSISFPSLSAASLFMVTGSVIMVVGFIGCLGAVTEHRCLLLTFFVVLLIIFLLEIISMVLFFTYNDNFHRYAQEDLKNGLSLYQTEGNLGLTNAWDIVQTEFRCCGVKNYTDWLEMRNSSLVPHSCCMEHSASCQSNPSTWWKDPCYEKVKRWVGSNISSVGIFGICILIVQVFGLIFSMLMYCQVLKAEKYYE</sequence>
<dbReference type="CDD" id="cd03165">
    <property type="entry name" value="NET-5_like_LEL"/>
    <property type="match status" value="1"/>
</dbReference>
<dbReference type="AlphaFoldDB" id="A0AAV7B5F4"/>
<evidence type="ECO:0000256" key="3">
    <source>
        <dbReference type="ARBA" id="ARBA00022692"/>
    </source>
</evidence>
<feature type="transmembrane region" description="Helical" evidence="9">
    <location>
        <begin position="163"/>
        <end position="187"/>
    </location>
</feature>
<dbReference type="PANTHER" id="PTHR19282">
    <property type="entry name" value="TETRASPANIN"/>
    <property type="match status" value="1"/>
</dbReference>
<dbReference type="PANTHER" id="PTHR19282:SF377">
    <property type="entry name" value="TETRASPANIN"/>
    <property type="match status" value="1"/>
</dbReference>
<evidence type="ECO:0000313" key="10">
    <source>
        <dbReference type="EMBL" id="KAG8567744.1"/>
    </source>
</evidence>
<keyword evidence="11" id="KW-1185">Reference proteome</keyword>
<reference evidence="10" key="1">
    <citation type="thesis" date="2020" institute="ProQuest LLC" country="789 East Eisenhower Parkway, Ann Arbor, MI, USA">
        <title>Comparative Genomics and Chromosome Evolution.</title>
        <authorList>
            <person name="Mudd A.B."/>
        </authorList>
    </citation>
    <scope>NUCLEOTIDE SEQUENCE</scope>
    <source>
        <strain evidence="10">237g6f4</strain>
        <tissue evidence="10">Blood</tissue>
    </source>
</reference>
<dbReference type="PROSITE" id="PS00421">
    <property type="entry name" value="TM4_1"/>
    <property type="match status" value="1"/>
</dbReference>
<keyword evidence="6" id="KW-0325">Glycoprotein</keyword>
<dbReference type="PRINTS" id="PR00259">
    <property type="entry name" value="TMFOUR"/>
</dbReference>
<keyword evidence="3 9" id="KW-0812">Transmembrane</keyword>
<dbReference type="InterPro" id="IPR018503">
    <property type="entry name" value="Tetraspanin_CS"/>
</dbReference>
<organism evidence="10 11">
    <name type="scientific">Engystomops pustulosus</name>
    <name type="common">Tungara frog</name>
    <name type="synonym">Physalaemus pustulosus</name>
    <dbReference type="NCBI Taxonomy" id="76066"/>
    <lineage>
        <taxon>Eukaryota</taxon>
        <taxon>Metazoa</taxon>
        <taxon>Chordata</taxon>
        <taxon>Craniata</taxon>
        <taxon>Vertebrata</taxon>
        <taxon>Euteleostomi</taxon>
        <taxon>Amphibia</taxon>
        <taxon>Batrachia</taxon>
        <taxon>Anura</taxon>
        <taxon>Neobatrachia</taxon>
        <taxon>Hyloidea</taxon>
        <taxon>Leptodactylidae</taxon>
        <taxon>Leiuperinae</taxon>
        <taxon>Engystomops</taxon>
    </lineage>
</organism>
<name>A0AAV7B5F4_ENGPU</name>
<comment type="caution">
    <text evidence="10">The sequence shown here is derived from an EMBL/GenBank/DDBJ whole genome shotgun (WGS) entry which is preliminary data.</text>
</comment>
<evidence type="ECO:0000256" key="7">
    <source>
        <dbReference type="ARBA" id="ARBA00072058"/>
    </source>
</evidence>
<accession>A0AAV7B5F4</accession>
<evidence type="ECO:0000256" key="8">
    <source>
        <dbReference type="SAM" id="MobiDB-lite"/>
    </source>
</evidence>
<feature type="transmembrane region" description="Helical" evidence="9">
    <location>
        <begin position="136"/>
        <end position="156"/>
    </location>
</feature>
<keyword evidence="4 9" id="KW-1133">Transmembrane helix</keyword>
<feature type="compositionally biased region" description="Low complexity" evidence="8">
    <location>
        <begin position="1"/>
        <end position="17"/>
    </location>
</feature>
<evidence type="ECO:0000256" key="1">
    <source>
        <dbReference type="ARBA" id="ARBA00004141"/>
    </source>
</evidence>
<evidence type="ECO:0000256" key="9">
    <source>
        <dbReference type="SAM" id="Phobius"/>
    </source>
</evidence>
<proteinExistence type="inferred from homology"/>
<evidence type="ECO:0000256" key="4">
    <source>
        <dbReference type="ARBA" id="ARBA00022989"/>
    </source>
</evidence>
<dbReference type="GO" id="GO:0005886">
    <property type="term" value="C:plasma membrane"/>
    <property type="evidence" value="ECO:0007669"/>
    <property type="project" value="TreeGrafter"/>
</dbReference>
<dbReference type="InterPro" id="IPR008952">
    <property type="entry name" value="Tetraspanin_EC2_sf"/>
</dbReference>
<comment type="subcellular location">
    <subcellularLocation>
        <location evidence="1">Membrane</location>
        <topology evidence="1">Multi-pass membrane protein</topology>
    </subcellularLocation>
</comment>
<evidence type="ECO:0000313" key="11">
    <source>
        <dbReference type="Proteomes" id="UP000824782"/>
    </source>
</evidence>
<feature type="transmembrane region" description="Helical" evidence="9">
    <location>
        <begin position="88"/>
        <end position="116"/>
    </location>
</feature>
<dbReference type="EMBL" id="WNYA01000006">
    <property type="protein sequence ID" value="KAG8567744.1"/>
    <property type="molecule type" value="Genomic_DNA"/>
</dbReference>
<dbReference type="Proteomes" id="UP000824782">
    <property type="component" value="Unassembled WGS sequence"/>
</dbReference>
<gene>
    <name evidence="10" type="ORF">GDO81_013763</name>
</gene>